<dbReference type="EMBL" id="CP144103">
    <property type="protein sequence ID" value="WWC90178.1"/>
    <property type="molecule type" value="Genomic_DNA"/>
</dbReference>
<feature type="transmembrane region" description="Helical" evidence="2">
    <location>
        <begin position="155"/>
        <end position="179"/>
    </location>
</feature>
<evidence type="ECO:0000313" key="4">
    <source>
        <dbReference type="Proteomes" id="UP001355207"/>
    </source>
</evidence>
<evidence type="ECO:0000313" key="3">
    <source>
        <dbReference type="EMBL" id="WWC90178.1"/>
    </source>
</evidence>
<feature type="compositionally biased region" description="Low complexity" evidence="1">
    <location>
        <begin position="464"/>
        <end position="473"/>
    </location>
</feature>
<evidence type="ECO:0000256" key="1">
    <source>
        <dbReference type="SAM" id="MobiDB-lite"/>
    </source>
</evidence>
<sequence>MEPQVVSTQIDDIARRLISLDSVEYGSALHQYFEENVDYESRGIHLQGINEFKKYLNLGSAISFDSHLVGGVHYDSTAKVAKFAFSRTFYLPTIPKWLPAADSVNKFLNKQHIRPIFDTELHLTAKGQETDEGLRYVISKVGPTNRRGASFIERALPYLLLRPLITFAVLFVANIFGFFKRHSSTNENPVNLALSAVAESYAGYMNRPIDREHYPETIKQAQNLSEKIGQIFHQAIGYGQQTAHSVNVKAKEIGLPVDQTQHLIELGLHAPVAVLHTAGNVTVSAFNTAVVLEQASVNAVKSLALNAVGIASGTAHLVEDQAKDLGVPVDEYRNLNYKRVHDAGEWFGVVKAKAEEQGRRGMEAVQRGVEQVEAAAQEGIRQAGEVTQRVADEGIEIARLGAVVGAELTQEAAQAVKENAGPVADKAHDKVDEYTPGDSTSTSTDQGGDNSIPRLSSGGHDPHAAGAPSYAAAVQEETA</sequence>
<keyword evidence="2" id="KW-0812">Transmembrane</keyword>
<keyword evidence="2" id="KW-1133">Transmembrane helix</keyword>
<accession>A0AAX4K0A5</accession>
<keyword evidence="4" id="KW-1185">Reference proteome</keyword>
<evidence type="ECO:0000256" key="2">
    <source>
        <dbReference type="SAM" id="Phobius"/>
    </source>
</evidence>
<name>A0AAX4K0A5_9TREE</name>
<dbReference type="AlphaFoldDB" id="A0AAX4K0A5"/>
<dbReference type="GeneID" id="91095781"/>
<dbReference type="Proteomes" id="UP001355207">
    <property type="component" value="Chromosome 6"/>
</dbReference>
<proteinExistence type="predicted"/>
<protein>
    <submittedName>
        <fullName evidence="3">Uncharacterized protein</fullName>
    </submittedName>
</protein>
<feature type="compositionally biased region" description="Polar residues" evidence="1">
    <location>
        <begin position="437"/>
        <end position="449"/>
    </location>
</feature>
<organism evidence="3 4">
    <name type="scientific">Kwoniella dendrophila CBS 6074</name>
    <dbReference type="NCBI Taxonomy" id="1295534"/>
    <lineage>
        <taxon>Eukaryota</taxon>
        <taxon>Fungi</taxon>
        <taxon>Dikarya</taxon>
        <taxon>Basidiomycota</taxon>
        <taxon>Agaricomycotina</taxon>
        <taxon>Tremellomycetes</taxon>
        <taxon>Tremellales</taxon>
        <taxon>Cryptococcaceae</taxon>
        <taxon>Kwoniella</taxon>
    </lineage>
</organism>
<gene>
    <name evidence="3" type="ORF">L201_005111</name>
</gene>
<dbReference type="RefSeq" id="XP_066076941.1">
    <property type="nucleotide sequence ID" value="XM_066220844.1"/>
</dbReference>
<keyword evidence="2" id="KW-0472">Membrane</keyword>
<reference evidence="3 4" key="1">
    <citation type="submission" date="2024-01" db="EMBL/GenBank/DDBJ databases">
        <title>Comparative genomics of Cryptococcus and Kwoniella reveals pathogenesis evolution and contrasting modes of karyotype evolution via chromosome fusion or intercentromeric recombination.</title>
        <authorList>
            <person name="Coelho M.A."/>
            <person name="David-Palma M."/>
            <person name="Shea T."/>
            <person name="Bowers K."/>
            <person name="McGinley-Smith S."/>
            <person name="Mohammad A.W."/>
            <person name="Gnirke A."/>
            <person name="Yurkov A.M."/>
            <person name="Nowrousian M."/>
            <person name="Sun S."/>
            <person name="Cuomo C.A."/>
            <person name="Heitman J."/>
        </authorList>
    </citation>
    <scope>NUCLEOTIDE SEQUENCE [LARGE SCALE GENOMIC DNA]</scope>
    <source>
        <strain evidence="3 4">CBS 6074</strain>
    </source>
</reference>
<feature type="region of interest" description="Disordered" evidence="1">
    <location>
        <begin position="419"/>
        <end position="479"/>
    </location>
</feature>